<gene>
    <name evidence="1" type="ORF">M6B38_261675</name>
</gene>
<dbReference type="EMBL" id="JANAVB010002393">
    <property type="protein sequence ID" value="KAJ6851313.1"/>
    <property type="molecule type" value="Genomic_DNA"/>
</dbReference>
<sequence length="77" mass="8077">MSILSGPRRAADSLAADPSTAAIAGVLVGPTSKSDDTLEKTTRLTRGTIVEMAPRYLKGASIVKLAWSSRKRSVFSG</sequence>
<proteinExistence type="predicted"/>
<dbReference type="Proteomes" id="UP001140949">
    <property type="component" value="Unassembled WGS sequence"/>
</dbReference>
<name>A0AAX6IEG8_IRIPA</name>
<protein>
    <submittedName>
        <fullName evidence="1">Transcription factor MafB-like</fullName>
    </submittedName>
</protein>
<reference evidence="1" key="2">
    <citation type="submission" date="2023-04" db="EMBL/GenBank/DDBJ databases">
        <authorList>
            <person name="Bruccoleri R.E."/>
            <person name="Oakeley E.J."/>
            <person name="Faust A.-M."/>
            <person name="Dessus-Babus S."/>
            <person name="Altorfer M."/>
            <person name="Burckhardt D."/>
            <person name="Oertli M."/>
            <person name="Naumann U."/>
            <person name="Petersen F."/>
            <person name="Wong J."/>
        </authorList>
    </citation>
    <scope>NUCLEOTIDE SEQUENCE</scope>
    <source>
        <strain evidence="1">GSM-AAB239-AS_SAM_17_03QT</strain>
        <tissue evidence="1">Leaf</tissue>
    </source>
</reference>
<keyword evidence="2" id="KW-1185">Reference proteome</keyword>
<evidence type="ECO:0000313" key="1">
    <source>
        <dbReference type="EMBL" id="KAJ6851313.1"/>
    </source>
</evidence>
<evidence type="ECO:0000313" key="2">
    <source>
        <dbReference type="Proteomes" id="UP001140949"/>
    </source>
</evidence>
<accession>A0AAX6IEG8</accession>
<comment type="caution">
    <text evidence="1">The sequence shown here is derived from an EMBL/GenBank/DDBJ whole genome shotgun (WGS) entry which is preliminary data.</text>
</comment>
<dbReference type="AlphaFoldDB" id="A0AAX6IEG8"/>
<organism evidence="1 2">
    <name type="scientific">Iris pallida</name>
    <name type="common">Sweet iris</name>
    <dbReference type="NCBI Taxonomy" id="29817"/>
    <lineage>
        <taxon>Eukaryota</taxon>
        <taxon>Viridiplantae</taxon>
        <taxon>Streptophyta</taxon>
        <taxon>Embryophyta</taxon>
        <taxon>Tracheophyta</taxon>
        <taxon>Spermatophyta</taxon>
        <taxon>Magnoliopsida</taxon>
        <taxon>Liliopsida</taxon>
        <taxon>Asparagales</taxon>
        <taxon>Iridaceae</taxon>
        <taxon>Iridoideae</taxon>
        <taxon>Irideae</taxon>
        <taxon>Iris</taxon>
    </lineage>
</organism>
<reference evidence="1" key="1">
    <citation type="journal article" date="2023" name="GigaByte">
        <title>Genome assembly of the bearded iris, Iris pallida Lam.</title>
        <authorList>
            <person name="Bruccoleri R.E."/>
            <person name="Oakeley E.J."/>
            <person name="Faust A.M.E."/>
            <person name="Altorfer M."/>
            <person name="Dessus-Babus S."/>
            <person name="Burckhardt D."/>
            <person name="Oertli M."/>
            <person name="Naumann U."/>
            <person name="Petersen F."/>
            <person name="Wong J."/>
        </authorList>
    </citation>
    <scope>NUCLEOTIDE SEQUENCE</scope>
    <source>
        <strain evidence="1">GSM-AAB239-AS_SAM_17_03QT</strain>
    </source>
</reference>